<evidence type="ECO:0000313" key="4">
    <source>
        <dbReference type="Proteomes" id="UP000669060"/>
    </source>
</evidence>
<evidence type="ECO:0000256" key="1">
    <source>
        <dbReference type="SAM" id="Coils"/>
    </source>
</evidence>
<feature type="transmembrane region" description="Helical" evidence="2">
    <location>
        <begin position="57"/>
        <end position="79"/>
    </location>
</feature>
<dbReference type="RefSeq" id="WP_208311939.1">
    <property type="nucleotide sequence ID" value="NZ_JAELYA010000001.1"/>
</dbReference>
<feature type="coiled-coil region" evidence="1">
    <location>
        <begin position="13"/>
        <end position="47"/>
    </location>
</feature>
<keyword evidence="1" id="KW-0175">Coiled coil</keyword>
<reference evidence="3 4" key="1">
    <citation type="submission" date="2020-12" db="EMBL/GenBank/DDBJ databases">
        <title>Pseudomonas schmalbachii sp. nov. isolated from millipede gut.</title>
        <authorList>
            <person name="Shelomi M."/>
        </authorList>
    </citation>
    <scope>NUCLEOTIDE SEQUENCE [LARGE SCALE GENOMIC DNA]</scope>
    <source>
        <strain evidence="3 4">Milli4</strain>
    </source>
</reference>
<proteinExistence type="predicted"/>
<organism evidence="3 4">
    <name type="scientific">Pseudomonas schmalbachii</name>
    <dbReference type="NCBI Taxonomy" id="2816993"/>
    <lineage>
        <taxon>Bacteria</taxon>
        <taxon>Pseudomonadati</taxon>
        <taxon>Pseudomonadota</taxon>
        <taxon>Gammaproteobacteria</taxon>
        <taxon>Pseudomonadales</taxon>
        <taxon>Pseudomonadaceae</taxon>
        <taxon>Pseudomonas</taxon>
    </lineage>
</organism>
<dbReference type="EMBL" id="JAELYA010000001">
    <property type="protein sequence ID" value="MBO3274140.1"/>
    <property type="molecule type" value="Genomic_DNA"/>
</dbReference>
<gene>
    <name evidence="3" type="ORF">JFY56_02770</name>
</gene>
<keyword evidence="2" id="KW-1133">Transmembrane helix</keyword>
<keyword evidence="4" id="KW-1185">Reference proteome</keyword>
<keyword evidence="2" id="KW-0812">Transmembrane</keyword>
<dbReference type="Proteomes" id="UP000669060">
    <property type="component" value="Unassembled WGS sequence"/>
</dbReference>
<keyword evidence="2" id="KW-0472">Membrane</keyword>
<sequence>MDALPPSSIPERVNALERRAAVHEHRISGLEDERKDLREVLGRIETRQTRAFGFMRGAAAIVVVIVGFVELLPVVLQLLRTWR</sequence>
<evidence type="ECO:0000313" key="3">
    <source>
        <dbReference type="EMBL" id="MBO3274140.1"/>
    </source>
</evidence>
<evidence type="ECO:0000256" key="2">
    <source>
        <dbReference type="SAM" id="Phobius"/>
    </source>
</evidence>
<accession>A0ABS3TN83</accession>
<protein>
    <submittedName>
        <fullName evidence="3">Uncharacterized protein</fullName>
    </submittedName>
</protein>
<name>A0ABS3TN83_9PSED</name>
<comment type="caution">
    <text evidence="3">The sequence shown here is derived from an EMBL/GenBank/DDBJ whole genome shotgun (WGS) entry which is preliminary data.</text>
</comment>